<organism evidence="1 2">
    <name type="scientific">Aeromicrobium halocynthiae</name>
    <dbReference type="NCBI Taxonomy" id="560557"/>
    <lineage>
        <taxon>Bacteria</taxon>
        <taxon>Bacillati</taxon>
        <taxon>Actinomycetota</taxon>
        <taxon>Actinomycetes</taxon>
        <taxon>Propionibacteriales</taxon>
        <taxon>Nocardioidaceae</taxon>
        <taxon>Aeromicrobium</taxon>
    </lineage>
</organism>
<gene>
    <name evidence="1" type="ORF">GCM10009821_05340</name>
</gene>
<keyword evidence="2" id="KW-1185">Reference proteome</keyword>
<dbReference type="EMBL" id="BAAAPY010000001">
    <property type="protein sequence ID" value="GAA2070864.1"/>
    <property type="molecule type" value="Genomic_DNA"/>
</dbReference>
<proteinExistence type="predicted"/>
<reference evidence="1 2" key="1">
    <citation type="journal article" date="2019" name="Int. J. Syst. Evol. Microbiol.">
        <title>The Global Catalogue of Microorganisms (GCM) 10K type strain sequencing project: providing services to taxonomists for standard genome sequencing and annotation.</title>
        <authorList>
            <consortium name="The Broad Institute Genomics Platform"/>
            <consortium name="The Broad Institute Genome Sequencing Center for Infectious Disease"/>
            <person name="Wu L."/>
            <person name="Ma J."/>
        </authorList>
    </citation>
    <scope>NUCLEOTIDE SEQUENCE [LARGE SCALE GENOMIC DNA]</scope>
    <source>
        <strain evidence="1 2">JCM 15749</strain>
    </source>
</reference>
<comment type="caution">
    <text evidence="1">The sequence shown here is derived from an EMBL/GenBank/DDBJ whole genome shotgun (WGS) entry which is preliminary data.</text>
</comment>
<dbReference type="Proteomes" id="UP001501480">
    <property type="component" value="Unassembled WGS sequence"/>
</dbReference>
<evidence type="ECO:0008006" key="3">
    <source>
        <dbReference type="Google" id="ProtNLM"/>
    </source>
</evidence>
<sequence length="142" mass="15251">MTEWLVQVAAILSTLVGTDDADEHCLRLGGLDALRVEALAAGDPRSLNQVHAGTAGRAADAAVIASYRERGLRIRGAALHRLVCEARHAGESSTVLDVVEVLGPTWVVDDRGRWRLLPAPEPVARSITLTRTDDGWRIAAAR</sequence>
<evidence type="ECO:0000313" key="2">
    <source>
        <dbReference type="Proteomes" id="UP001501480"/>
    </source>
</evidence>
<protein>
    <recommendedName>
        <fullName evidence="3">SnoaL-like domain-containing protein</fullName>
    </recommendedName>
</protein>
<name>A0ABN2VS42_9ACTN</name>
<dbReference type="RefSeq" id="WP_344323957.1">
    <property type="nucleotide sequence ID" value="NZ_BAAAPY010000001.1"/>
</dbReference>
<evidence type="ECO:0000313" key="1">
    <source>
        <dbReference type="EMBL" id="GAA2070864.1"/>
    </source>
</evidence>
<accession>A0ABN2VS42</accession>